<dbReference type="eggNOG" id="ENOG5032Y4E">
    <property type="taxonomic scope" value="Bacteria"/>
</dbReference>
<protein>
    <recommendedName>
        <fullName evidence="3">LF-82</fullName>
    </recommendedName>
</protein>
<dbReference type="EMBL" id="JRUQ01000045">
    <property type="protein sequence ID" value="KGT91535.1"/>
    <property type="molecule type" value="Genomic_DNA"/>
</dbReference>
<evidence type="ECO:0000313" key="1">
    <source>
        <dbReference type="EMBL" id="KGT91535.1"/>
    </source>
</evidence>
<gene>
    <name evidence="1" type="ORF">NG99_16035</name>
</gene>
<reference evidence="1 2" key="1">
    <citation type="submission" date="2014-10" db="EMBL/GenBank/DDBJ databases">
        <title>Genome sequence of Erwinia typographi M043b.</title>
        <authorList>
            <person name="Chan K.-G."/>
            <person name="Tan W.-S."/>
        </authorList>
    </citation>
    <scope>NUCLEOTIDE SEQUENCE [LARGE SCALE GENOMIC DNA]</scope>
    <source>
        <strain evidence="1 2">M043b</strain>
    </source>
</reference>
<dbReference type="OrthoDB" id="6615164at2"/>
<keyword evidence="2" id="KW-1185">Reference proteome</keyword>
<sequence length="85" mass="9885">MGGKDRNYQVVYRGETLETFKEGGLVFFQRSKESGGGYWFGRTYPDCFWIEFERPVSLSEGIQYLVGLERVMAASDEFDDDFMLE</sequence>
<accession>A0A0A3YY75</accession>
<comment type="caution">
    <text evidence="1">The sequence shown here is derived from an EMBL/GenBank/DDBJ whole genome shotgun (WGS) entry which is preliminary data.</text>
</comment>
<organism evidence="1 2">
    <name type="scientific">Erwinia typographi</name>
    <dbReference type="NCBI Taxonomy" id="371042"/>
    <lineage>
        <taxon>Bacteria</taxon>
        <taxon>Pseudomonadati</taxon>
        <taxon>Pseudomonadota</taxon>
        <taxon>Gammaproteobacteria</taxon>
        <taxon>Enterobacterales</taxon>
        <taxon>Erwiniaceae</taxon>
        <taxon>Erwinia</taxon>
    </lineage>
</organism>
<dbReference type="RefSeq" id="WP_034895112.1">
    <property type="nucleotide sequence ID" value="NZ_JRUQ01000045.1"/>
</dbReference>
<dbReference type="Proteomes" id="UP000030351">
    <property type="component" value="Unassembled WGS sequence"/>
</dbReference>
<evidence type="ECO:0000313" key="2">
    <source>
        <dbReference type="Proteomes" id="UP000030351"/>
    </source>
</evidence>
<name>A0A0A3YY75_9GAMM</name>
<dbReference type="AlphaFoldDB" id="A0A0A3YY75"/>
<evidence type="ECO:0008006" key="3">
    <source>
        <dbReference type="Google" id="ProtNLM"/>
    </source>
</evidence>
<proteinExistence type="predicted"/>